<dbReference type="InterPro" id="IPR045584">
    <property type="entry name" value="Pilin-like"/>
</dbReference>
<dbReference type="EMBL" id="NRSH01000195">
    <property type="protein sequence ID" value="MBK1727616.1"/>
    <property type="molecule type" value="Genomic_DNA"/>
</dbReference>
<name>A0ABS1ECA8_9GAMM</name>
<comment type="similarity">
    <text evidence="1">Belongs to the N-Me-Phe pilin family.</text>
</comment>
<keyword evidence="3" id="KW-1185">Reference proteome</keyword>
<proteinExistence type="inferred from homology"/>
<evidence type="ECO:0000256" key="1">
    <source>
        <dbReference type="ARBA" id="ARBA00005233"/>
    </source>
</evidence>
<protein>
    <recommendedName>
        <fullName evidence="4">Pilin</fullName>
    </recommendedName>
</protein>
<dbReference type="Proteomes" id="UP000738126">
    <property type="component" value="Unassembled WGS sequence"/>
</dbReference>
<evidence type="ECO:0000313" key="2">
    <source>
        <dbReference type="EMBL" id="MBK1727616.1"/>
    </source>
</evidence>
<reference evidence="2 3" key="1">
    <citation type="journal article" date="2020" name="Microorganisms">
        <title>Osmotic Adaptation and Compatible Solute Biosynthesis of Phototrophic Bacteria as Revealed from Genome Analyses.</title>
        <authorList>
            <person name="Imhoff J.F."/>
            <person name="Rahn T."/>
            <person name="Kunzel S."/>
            <person name="Keller A."/>
            <person name="Neulinger S.C."/>
        </authorList>
    </citation>
    <scope>NUCLEOTIDE SEQUENCE [LARGE SCALE GENOMIC DNA]</scope>
    <source>
        <strain evidence="2 3">DSM 15116</strain>
    </source>
</reference>
<organism evidence="2 3">
    <name type="scientific">Halorhodospira neutriphila</name>
    <dbReference type="NCBI Taxonomy" id="168379"/>
    <lineage>
        <taxon>Bacteria</taxon>
        <taxon>Pseudomonadati</taxon>
        <taxon>Pseudomonadota</taxon>
        <taxon>Gammaproteobacteria</taxon>
        <taxon>Chromatiales</taxon>
        <taxon>Ectothiorhodospiraceae</taxon>
        <taxon>Halorhodospira</taxon>
    </lineage>
</organism>
<comment type="caution">
    <text evidence="2">The sequence shown here is derived from an EMBL/GenBank/DDBJ whole genome shotgun (WGS) entry which is preliminary data.</text>
</comment>
<sequence>MRLGPALALVGAVEVLDAGLGLGGATVPFVARSQFTEAVTLFAGVRTAVESHVQLHGVPSDPSSEGLLTGLRTSGEHVASVDLTSTSGSGEDDSGIGVEVTFKGTSDGVRPELAGKAVTFTWDGTVTSGWTCAPGEVKQAYATGICAE</sequence>
<evidence type="ECO:0008006" key="4">
    <source>
        <dbReference type="Google" id="ProtNLM"/>
    </source>
</evidence>
<dbReference type="InterPro" id="IPR001082">
    <property type="entry name" value="Pilin"/>
</dbReference>
<dbReference type="SUPFAM" id="SSF54523">
    <property type="entry name" value="Pili subunits"/>
    <property type="match status" value="1"/>
</dbReference>
<dbReference type="Pfam" id="PF00114">
    <property type="entry name" value="Pilin"/>
    <property type="match status" value="1"/>
</dbReference>
<evidence type="ECO:0000313" key="3">
    <source>
        <dbReference type="Proteomes" id="UP000738126"/>
    </source>
</evidence>
<accession>A0ABS1ECA8</accession>
<gene>
    <name evidence="2" type="ORF">CKO13_11455</name>
</gene>
<dbReference type="Gene3D" id="3.30.700.10">
    <property type="entry name" value="Glycoprotein, Type 4 Pilin"/>
    <property type="match status" value="1"/>
</dbReference>